<evidence type="ECO:0000313" key="1">
    <source>
        <dbReference type="EMBL" id="KJK43684.1"/>
    </source>
</evidence>
<evidence type="ECO:0000313" key="2">
    <source>
        <dbReference type="Proteomes" id="UP000033393"/>
    </source>
</evidence>
<comment type="caution">
    <text evidence="1">The sequence shown here is derived from an EMBL/GenBank/DDBJ whole genome shotgun (WGS) entry which is preliminary data.</text>
</comment>
<dbReference type="PATRIC" id="fig|68170.10.peg.8291"/>
<reference evidence="1 2" key="1">
    <citation type="submission" date="2015-02" db="EMBL/GenBank/DDBJ databases">
        <authorList>
            <person name="Ju K.-S."/>
            <person name="Doroghazi J.R."/>
            <person name="Metcalf W."/>
        </authorList>
    </citation>
    <scope>NUCLEOTIDE SEQUENCE [LARGE SCALE GENOMIC DNA]</scope>
    <source>
        <strain evidence="1 2">NRRL B-16140</strain>
    </source>
</reference>
<protein>
    <submittedName>
        <fullName evidence="1">Uncharacterized protein</fullName>
    </submittedName>
</protein>
<dbReference type="RefSeq" id="WP_045315467.1">
    <property type="nucleotide sequence ID" value="NZ_JYJG01000278.1"/>
</dbReference>
<proteinExistence type="predicted"/>
<keyword evidence="2" id="KW-1185">Reference proteome</keyword>
<accession>A0A0F0GJE9</accession>
<dbReference type="OrthoDB" id="5379188at2"/>
<dbReference type="AlphaFoldDB" id="A0A0F0GJE9"/>
<dbReference type="Proteomes" id="UP000033393">
    <property type="component" value="Unassembled WGS sequence"/>
</dbReference>
<name>A0A0F0GJE9_LENAE</name>
<gene>
    <name evidence="1" type="ORF">UK23_32150</name>
</gene>
<organism evidence="1 2">
    <name type="scientific">Lentzea aerocolonigenes</name>
    <name type="common">Lechevalieria aerocolonigenes</name>
    <name type="synonym">Saccharothrix aerocolonigenes</name>
    <dbReference type="NCBI Taxonomy" id="68170"/>
    <lineage>
        <taxon>Bacteria</taxon>
        <taxon>Bacillati</taxon>
        <taxon>Actinomycetota</taxon>
        <taxon>Actinomycetes</taxon>
        <taxon>Pseudonocardiales</taxon>
        <taxon>Pseudonocardiaceae</taxon>
        <taxon>Lentzea</taxon>
    </lineage>
</organism>
<sequence>MARTYAEKTIKLLFGAARWCAYPGCEAALVFEDRGVLTVVAEIAHIRSEKPRGPRYDST</sequence>
<dbReference type="EMBL" id="JYJG01000278">
    <property type="protein sequence ID" value="KJK43684.1"/>
    <property type="molecule type" value="Genomic_DNA"/>
</dbReference>